<evidence type="ECO:0000256" key="3">
    <source>
        <dbReference type="ARBA" id="ARBA00022917"/>
    </source>
</evidence>
<dbReference type="SUPFAM" id="SSF55159">
    <property type="entry name" value="eIF1-like"/>
    <property type="match status" value="1"/>
</dbReference>
<comment type="caution">
    <text evidence="5">The sequence shown here is derived from an EMBL/GenBank/DDBJ whole genome shotgun (WGS) entry which is preliminary data.</text>
</comment>
<evidence type="ECO:0000259" key="4">
    <source>
        <dbReference type="PROSITE" id="PS50296"/>
    </source>
</evidence>
<keyword evidence="5" id="KW-0396">Initiation factor</keyword>
<dbReference type="PIRSF" id="PIRSF037511">
    <property type="entry name" value="Transl_init_SUI1_pro"/>
    <property type="match status" value="1"/>
</dbReference>
<dbReference type="InterPro" id="IPR036877">
    <property type="entry name" value="SUI1_dom_sf"/>
</dbReference>
<dbReference type="InterPro" id="IPR050318">
    <property type="entry name" value="DENR/SUI1_TIF"/>
</dbReference>
<evidence type="ECO:0000313" key="6">
    <source>
        <dbReference type="Proteomes" id="UP001595710"/>
    </source>
</evidence>
<dbReference type="Pfam" id="PF01253">
    <property type="entry name" value="SUI1"/>
    <property type="match status" value="1"/>
</dbReference>
<dbReference type="InterPro" id="IPR001950">
    <property type="entry name" value="SUI1"/>
</dbReference>
<dbReference type="EMBL" id="JBHRYN010000007">
    <property type="protein sequence ID" value="MFC3701018.1"/>
    <property type="molecule type" value="Genomic_DNA"/>
</dbReference>
<dbReference type="NCBIfam" id="NF005297">
    <property type="entry name" value="PRK06824.1"/>
    <property type="match status" value="1"/>
</dbReference>
<evidence type="ECO:0000256" key="1">
    <source>
        <dbReference type="ARBA" id="ARBA00005422"/>
    </source>
</evidence>
<sequence>MAQKKATQLSDLDALFGGGSRVYSTEQGRICPVCDQAVDQCLCSNDVVPEGDGIVRLKRETKGRKGKGVTLITGVLLVPSELRALAKKLKTRCGTGGTVKEGVIEIQGDFRDLLKEELEQRGYTVKIAGG</sequence>
<dbReference type="RefSeq" id="WP_377362404.1">
    <property type="nucleotide sequence ID" value="NZ_JBHRYN010000007.1"/>
</dbReference>
<dbReference type="InterPro" id="IPR005872">
    <property type="entry name" value="SUI1_arc_bac"/>
</dbReference>
<evidence type="ECO:0000256" key="2">
    <source>
        <dbReference type="ARBA" id="ARBA00022845"/>
    </source>
</evidence>
<organism evidence="5 6">
    <name type="scientific">Reinekea marina</name>
    <dbReference type="NCBI Taxonomy" id="1310421"/>
    <lineage>
        <taxon>Bacteria</taxon>
        <taxon>Pseudomonadati</taxon>
        <taxon>Pseudomonadota</taxon>
        <taxon>Gammaproteobacteria</taxon>
        <taxon>Oceanospirillales</taxon>
        <taxon>Saccharospirillaceae</taxon>
        <taxon>Reinekea</taxon>
    </lineage>
</organism>
<keyword evidence="2" id="KW-0810">Translation regulation</keyword>
<accession>A0ABV7WP42</accession>
<evidence type="ECO:0000313" key="5">
    <source>
        <dbReference type="EMBL" id="MFC3701018.1"/>
    </source>
</evidence>
<protein>
    <submittedName>
        <fullName evidence="5">Translation initiation factor Sui1</fullName>
    </submittedName>
</protein>
<gene>
    <name evidence="5" type="ORF">ACFOND_05125</name>
</gene>
<dbReference type="PROSITE" id="PS50296">
    <property type="entry name" value="SUI1"/>
    <property type="match status" value="1"/>
</dbReference>
<dbReference type="PANTHER" id="PTHR12789:SF0">
    <property type="entry name" value="DENSITY-REGULATED PROTEIN"/>
    <property type="match status" value="1"/>
</dbReference>
<comment type="similarity">
    <text evidence="1">Belongs to the SUI1 family.</text>
</comment>
<dbReference type="NCBIfam" id="TIGR01158">
    <property type="entry name" value="SUI1_rel"/>
    <property type="match status" value="1"/>
</dbReference>
<name>A0ABV7WP42_9GAMM</name>
<dbReference type="Gene3D" id="3.30.780.10">
    <property type="entry name" value="SUI1-like domain"/>
    <property type="match status" value="1"/>
</dbReference>
<dbReference type="Proteomes" id="UP001595710">
    <property type="component" value="Unassembled WGS sequence"/>
</dbReference>
<dbReference type="GO" id="GO:0003743">
    <property type="term" value="F:translation initiation factor activity"/>
    <property type="evidence" value="ECO:0007669"/>
    <property type="project" value="UniProtKB-KW"/>
</dbReference>
<reference evidence="6" key="1">
    <citation type="journal article" date="2019" name="Int. J. Syst. Evol. Microbiol.">
        <title>The Global Catalogue of Microorganisms (GCM) 10K type strain sequencing project: providing services to taxonomists for standard genome sequencing and annotation.</title>
        <authorList>
            <consortium name="The Broad Institute Genomics Platform"/>
            <consortium name="The Broad Institute Genome Sequencing Center for Infectious Disease"/>
            <person name="Wu L."/>
            <person name="Ma J."/>
        </authorList>
    </citation>
    <scope>NUCLEOTIDE SEQUENCE [LARGE SCALE GENOMIC DNA]</scope>
    <source>
        <strain evidence="6">CECT 8288</strain>
    </source>
</reference>
<keyword evidence="3" id="KW-0648">Protein biosynthesis</keyword>
<feature type="domain" description="SUI1" evidence="4">
    <location>
        <begin position="59"/>
        <end position="122"/>
    </location>
</feature>
<dbReference type="PANTHER" id="PTHR12789">
    <property type="entry name" value="DENSITY-REGULATED PROTEIN HOMOLOG"/>
    <property type="match status" value="1"/>
</dbReference>
<proteinExistence type="inferred from homology"/>
<keyword evidence="6" id="KW-1185">Reference proteome</keyword>
<dbReference type="CDD" id="cd11567">
    <property type="entry name" value="YciH_like"/>
    <property type="match status" value="1"/>
</dbReference>